<name>A0ABY9RRI7_9BURK</name>
<comment type="subcellular location">
    <subcellularLocation>
        <location evidence="1">Membrane</location>
        <topology evidence="1">Lipid-anchor</topology>
    </subcellularLocation>
</comment>
<evidence type="ECO:0000256" key="5">
    <source>
        <dbReference type="ARBA" id="ARBA00023139"/>
    </source>
</evidence>
<comment type="similarity">
    <text evidence="2">Belongs to the NlpA lipoprotein family.</text>
</comment>
<evidence type="ECO:0000256" key="6">
    <source>
        <dbReference type="ARBA" id="ARBA00023288"/>
    </source>
</evidence>
<accession>A0ABY9RRI7</accession>
<dbReference type="EMBL" id="CP133720">
    <property type="protein sequence ID" value="WMW82556.1"/>
    <property type="molecule type" value="Genomic_DNA"/>
</dbReference>
<keyword evidence="5" id="KW-0564">Palmitate</keyword>
<keyword evidence="3" id="KW-0732">Signal</keyword>
<keyword evidence="6" id="KW-0449">Lipoprotein</keyword>
<protein>
    <submittedName>
        <fullName evidence="7">MetQ/NlpA family ABC transporter substrate-binding protein</fullName>
    </submittedName>
</protein>
<evidence type="ECO:0000256" key="4">
    <source>
        <dbReference type="ARBA" id="ARBA00023136"/>
    </source>
</evidence>
<organism evidence="7 8">
    <name type="scientific">Undibacterium cyanobacteriorum</name>
    <dbReference type="NCBI Taxonomy" id="3073561"/>
    <lineage>
        <taxon>Bacteria</taxon>
        <taxon>Pseudomonadati</taxon>
        <taxon>Pseudomonadota</taxon>
        <taxon>Betaproteobacteria</taxon>
        <taxon>Burkholderiales</taxon>
        <taxon>Oxalobacteraceae</taxon>
        <taxon>Undibacterium</taxon>
    </lineage>
</organism>
<dbReference type="Gene3D" id="3.40.190.10">
    <property type="entry name" value="Periplasmic binding protein-like II"/>
    <property type="match status" value="2"/>
</dbReference>
<dbReference type="Pfam" id="PF03180">
    <property type="entry name" value="Lipoprotein_9"/>
    <property type="match status" value="1"/>
</dbReference>
<keyword evidence="8" id="KW-1185">Reference proteome</keyword>
<dbReference type="InterPro" id="IPR004872">
    <property type="entry name" value="Lipoprotein_NlpA"/>
</dbReference>
<dbReference type="Proteomes" id="UP001181355">
    <property type="component" value="Chromosome"/>
</dbReference>
<dbReference type="PIRSF" id="PIRSF002854">
    <property type="entry name" value="MetQ"/>
    <property type="match status" value="1"/>
</dbReference>
<reference evidence="7" key="1">
    <citation type="submission" date="2023-09" db="EMBL/GenBank/DDBJ databases">
        <title>Undibacterium sp. 20NA77.5 isolated from freshwater.</title>
        <authorList>
            <person name="Le V."/>
            <person name="Ko S.-R."/>
            <person name="Ahn C.-Y."/>
            <person name="Oh H.-M."/>
        </authorList>
    </citation>
    <scope>NUCLEOTIDE SEQUENCE</scope>
    <source>
        <strain evidence="7">20NA77.5</strain>
    </source>
</reference>
<evidence type="ECO:0000256" key="3">
    <source>
        <dbReference type="ARBA" id="ARBA00022729"/>
    </source>
</evidence>
<dbReference type="PANTHER" id="PTHR30429">
    <property type="entry name" value="D-METHIONINE-BINDING LIPOPROTEIN METQ"/>
    <property type="match status" value="1"/>
</dbReference>
<sequence>MLASNSHAQNSEVLTIAASPVPHAEILEFVKPILAKQGVDLKIKVFTDYIQPGVQVNEKRIDGNFYLHQPFLNEFKKSHKNDLQVVIAKVHVEPFAAYSNKYKKLADLPNGATVAIPNDPSNSGRSLLLLAKQGLLKLKDPNNISATKRDIVDNPKNLKFKELEAATLPRILGQVDLALINTNYAIEAKLNPVKDSLFIEDANSPYANLLVARDDNKDRPAFKKLAAVLNSAEVKKFIQERYKGAVLPAF</sequence>
<keyword evidence="4" id="KW-0472">Membrane</keyword>
<evidence type="ECO:0000313" key="7">
    <source>
        <dbReference type="EMBL" id="WMW82556.1"/>
    </source>
</evidence>
<evidence type="ECO:0000256" key="2">
    <source>
        <dbReference type="ARBA" id="ARBA00008973"/>
    </source>
</evidence>
<gene>
    <name evidence="7" type="ORF">RF679_14980</name>
</gene>
<proteinExistence type="inferred from homology"/>
<evidence type="ECO:0000256" key="1">
    <source>
        <dbReference type="ARBA" id="ARBA00004635"/>
    </source>
</evidence>
<dbReference type="CDD" id="cd13597">
    <property type="entry name" value="PBP2_lipoprotein_Tp32"/>
    <property type="match status" value="1"/>
</dbReference>
<dbReference type="SUPFAM" id="SSF53850">
    <property type="entry name" value="Periplasmic binding protein-like II"/>
    <property type="match status" value="1"/>
</dbReference>
<evidence type="ECO:0000313" key="8">
    <source>
        <dbReference type="Proteomes" id="UP001181355"/>
    </source>
</evidence>
<dbReference type="PANTHER" id="PTHR30429:SF0">
    <property type="entry name" value="METHIONINE-BINDING LIPOPROTEIN METQ"/>
    <property type="match status" value="1"/>
</dbReference>